<evidence type="ECO:0000256" key="2">
    <source>
        <dbReference type="SAM" id="Phobius"/>
    </source>
</evidence>
<dbReference type="RefSeq" id="WP_211856448.1">
    <property type="nucleotide sequence ID" value="NZ_JAAGBB010000064.1"/>
</dbReference>
<feature type="transmembrane region" description="Helical" evidence="2">
    <location>
        <begin position="657"/>
        <end position="678"/>
    </location>
</feature>
<accession>A0ABS5F7W7</accession>
<keyword evidence="2" id="KW-0472">Membrane</keyword>
<protein>
    <submittedName>
        <fullName evidence="4">DotA/TraY family protein</fullName>
    </submittedName>
</protein>
<feature type="transmembrane region" description="Helical" evidence="2">
    <location>
        <begin position="558"/>
        <end position="583"/>
    </location>
</feature>
<gene>
    <name evidence="4" type="ORF">GXW71_30160</name>
</gene>
<evidence type="ECO:0000313" key="4">
    <source>
        <dbReference type="EMBL" id="MBR0668654.1"/>
    </source>
</evidence>
<evidence type="ECO:0000256" key="1">
    <source>
        <dbReference type="SAM" id="MobiDB-lite"/>
    </source>
</evidence>
<feature type="region of interest" description="Disordered" evidence="1">
    <location>
        <begin position="724"/>
        <end position="773"/>
    </location>
</feature>
<proteinExistence type="predicted"/>
<dbReference type="NCBIfam" id="TIGR04346">
    <property type="entry name" value="DotA_TraY"/>
    <property type="match status" value="1"/>
</dbReference>
<feature type="transmembrane region" description="Helical" evidence="2">
    <location>
        <begin position="603"/>
        <end position="625"/>
    </location>
</feature>
<feature type="transmembrane region" description="Helical" evidence="2">
    <location>
        <begin position="74"/>
        <end position="95"/>
    </location>
</feature>
<evidence type="ECO:0000313" key="5">
    <source>
        <dbReference type="Proteomes" id="UP001196870"/>
    </source>
</evidence>
<reference evidence="5" key="1">
    <citation type="journal article" date="2021" name="Syst. Appl. Microbiol.">
        <title>Roseomonas hellenica sp. nov., isolated from roots of wild-growing Alkanna tinctoria.</title>
        <authorList>
            <person name="Rat A."/>
            <person name="Naranjo H.D."/>
            <person name="Lebbe L."/>
            <person name="Cnockaert M."/>
            <person name="Krigas N."/>
            <person name="Grigoriadou K."/>
            <person name="Maloupa E."/>
            <person name="Willems A."/>
        </authorList>
    </citation>
    <scope>NUCLEOTIDE SEQUENCE [LARGE SCALE GENOMIC DNA]</scope>
    <source>
        <strain evidence="5">LMG 31523</strain>
    </source>
</reference>
<dbReference type="EMBL" id="JAAGBB010000064">
    <property type="protein sequence ID" value="MBR0668654.1"/>
    <property type="molecule type" value="Genomic_DNA"/>
</dbReference>
<organism evidence="4 5">
    <name type="scientific">Plastoroseomonas hellenica</name>
    <dbReference type="NCBI Taxonomy" id="2687306"/>
    <lineage>
        <taxon>Bacteria</taxon>
        <taxon>Pseudomonadati</taxon>
        <taxon>Pseudomonadota</taxon>
        <taxon>Alphaproteobacteria</taxon>
        <taxon>Acetobacterales</taxon>
        <taxon>Acetobacteraceae</taxon>
        <taxon>Plastoroseomonas</taxon>
    </lineage>
</organism>
<keyword evidence="5" id="KW-1185">Reference proteome</keyword>
<feature type="transmembrane region" description="Helical" evidence="2">
    <location>
        <begin position="533"/>
        <end position="552"/>
    </location>
</feature>
<keyword evidence="2" id="KW-1133">Transmembrane helix</keyword>
<dbReference type="Proteomes" id="UP001196870">
    <property type="component" value="Unassembled WGS sequence"/>
</dbReference>
<name>A0ABS5F7W7_9PROT</name>
<feature type="signal peptide" evidence="3">
    <location>
        <begin position="1"/>
        <end position="23"/>
    </location>
</feature>
<feature type="compositionally biased region" description="Basic and acidic residues" evidence="1">
    <location>
        <begin position="736"/>
        <end position="752"/>
    </location>
</feature>
<feature type="compositionally biased region" description="Basic and acidic residues" evidence="1">
    <location>
        <begin position="764"/>
        <end position="773"/>
    </location>
</feature>
<keyword evidence="2" id="KW-0812">Transmembrane</keyword>
<feature type="transmembrane region" description="Helical" evidence="2">
    <location>
        <begin position="631"/>
        <end position="650"/>
    </location>
</feature>
<dbReference type="InterPro" id="IPR027628">
    <property type="entry name" value="DotA_TraY"/>
</dbReference>
<keyword evidence="3" id="KW-0732">Signal</keyword>
<feature type="chain" id="PRO_5046818393" evidence="3">
    <location>
        <begin position="24"/>
        <end position="773"/>
    </location>
</feature>
<sequence length="773" mass="80940">MRRLLPALPVLLLGLSMAGPALAQAAGGTGVDVSWSALDPRDDWAATIIRAVFPVFGPSGAEGTGNAATVIGEIVRYLTGFVMAITCFFVAYTLLMQMVRGAETAKIFGSGMTSLVPVRIGVAAIFMFPLASGFSTGQAAVVQVSMWGIGMARMVYERAVTAIGADARVIADPVIPGTRAIVAGLIRNEVCRALVNTVANNPNLVPVPAPVSARAGSDTVLTWTYRLAAGNETGAPVCGAVTLRISGGQDTIAGVAINQSGAQRDILTSILSGTIRPAAQQVAQQVYSNRRASDLEPLTNVMIQATADYTNRLTSAASDAMSRLRGSLTNARSGTPDAATTRLLALGWSSAGAYYLEFSRLNGATLSLMSSVPSVTRPSAMGLGPSLTNDLAPLMESVDAYMERLEAYVATADQASMPTGGNTLFAGASAAEDGAGLLERLLRTMNLGEAFLVRTASYLMAPGISVWTDPFGNLMQLGHYMISAALAAIGAASVGIGASAGAATAAGSNFITGLFVSWAPAAMAKSLEFLSPIIYALASGLLIPGLTIAFVLPMIPWLIWIAGVGGWLILVCEAVIAVPLWMLAHMTARGEGLHGRAVEGYSLLFNILFRPVLMLLGLFLAYFIFASMSWLLRQSFGIAAGFVIGNGWVVTNMLGMIVLLSIFVLAHVILALTSFRMISLVPHHLPRMIGFLPANRVDMDGFARAVGMAGTAGALKKVEDAVSPKRIAARPGSGTRGERTDPESPRSRHDGMDSTMRASTDMSTPRRDDDDEG</sequence>
<comment type="caution">
    <text evidence="4">The sequence shown here is derived from an EMBL/GenBank/DDBJ whole genome shotgun (WGS) entry which is preliminary data.</text>
</comment>
<evidence type="ECO:0000256" key="3">
    <source>
        <dbReference type="SAM" id="SignalP"/>
    </source>
</evidence>
<feature type="transmembrane region" description="Helical" evidence="2">
    <location>
        <begin position="107"/>
        <end position="131"/>
    </location>
</feature>
<feature type="transmembrane region" description="Helical" evidence="2">
    <location>
        <begin position="477"/>
        <end position="496"/>
    </location>
</feature>